<evidence type="ECO:0000313" key="2">
    <source>
        <dbReference type="Proteomes" id="UP000494165"/>
    </source>
</evidence>
<dbReference type="EMBL" id="CADEPI010000025">
    <property type="protein sequence ID" value="CAB3366376.1"/>
    <property type="molecule type" value="Genomic_DNA"/>
</dbReference>
<dbReference type="OrthoDB" id="7363141at2759"/>
<gene>
    <name evidence="1" type="ORF">CLODIP_2_CD00064</name>
</gene>
<accession>A0A8S1CAK7</accession>
<keyword evidence="2" id="KW-1185">Reference proteome</keyword>
<protein>
    <submittedName>
        <fullName evidence="1">Uncharacterized protein</fullName>
    </submittedName>
</protein>
<evidence type="ECO:0000313" key="1">
    <source>
        <dbReference type="EMBL" id="CAB3366376.1"/>
    </source>
</evidence>
<proteinExistence type="predicted"/>
<name>A0A8S1CAK7_9INSE</name>
<dbReference type="Proteomes" id="UP000494165">
    <property type="component" value="Unassembled WGS sequence"/>
</dbReference>
<organism evidence="1 2">
    <name type="scientific">Cloeon dipterum</name>
    <dbReference type="NCBI Taxonomy" id="197152"/>
    <lineage>
        <taxon>Eukaryota</taxon>
        <taxon>Metazoa</taxon>
        <taxon>Ecdysozoa</taxon>
        <taxon>Arthropoda</taxon>
        <taxon>Hexapoda</taxon>
        <taxon>Insecta</taxon>
        <taxon>Pterygota</taxon>
        <taxon>Palaeoptera</taxon>
        <taxon>Ephemeroptera</taxon>
        <taxon>Pisciforma</taxon>
        <taxon>Baetidae</taxon>
        <taxon>Cloeon</taxon>
    </lineage>
</organism>
<reference evidence="1 2" key="1">
    <citation type="submission" date="2020-04" db="EMBL/GenBank/DDBJ databases">
        <authorList>
            <person name="Alioto T."/>
            <person name="Alioto T."/>
            <person name="Gomez Garrido J."/>
        </authorList>
    </citation>
    <scope>NUCLEOTIDE SEQUENCE [LARGE SCALE GENOMIC DNA]</scope>
</reference>
<dbReference type="AlphaFoldDB" id="A0A8S1CAK7"/>
<comment type="caution">
    <text evidence="1">The sequence shown here is derived from an EMBL/GenBank/DDBJ whole genome shotgun (WGS) entry which is preliminary data.</text>
</comment>
<sequence length="147" mass="16769">MLKIVKTLIIYIINIGELEVSESDNPPVCPRFGEEITDIESRKRKMDNLKKVSQFTSTNKKLRLEGKDYLGISIDKDTKMTTFVLRGGKTMKPACPPSSKCMKDSSKSAFQCHKLSPEDREGNFNAFWNTKSWPERKAFLLMFAKPA</sequence>